<accession>J7MGY0</accession>
<dbReference type="KEGG" id="tot:TOT_040000748"/>
<evidence type="ECO:0000313" key="4">
    <source>
        <dbReference type="Proteomes" id="UP000003786"/>
    </source>
</evidence>
<feature type="transmembrane region" description="Helical" evidence="2">
    <location>
        <begin position="614"/>
        <end position="634"/>
    </location>
</feature>
<dbReference type="Proteomes" id="UP000003786">
    <property type="component" value="Chromosome 4"/>
</dbReference>
<dbReference type="RefSeq" id="XP_009692682.1">
    <property type="nucleotide sequence ID" value="XM_009694387.1"/>
</dbReference>
<dbReference type="EMBL" id="AP011949">
    <property type="protein sequence ID" value="BAM42381.1"/>
    <property type="molecule type" value="Genomic_DNA"/>
</dbReference>
<feature type="compositionally biased region" description="Low complexity" evidence="1">
    <location>
        <begin position="275"/>
        <end position="288"/>
    </location>
</feature>
<dbReference type="AlphaFoldDB" id="J7MGY0"/>
<feature type="region of interest" description="Disordered" evidence="1">
    <location>
        <begin position="229"/>
        <end position="312"/>
    </location>
</feature>
<evidence type="ECO:0000256" key="2">
    <source>
        <dbReference type="SAM" id="Phobius"/>
    </source>
</evidence>
<organism evidence="3 4">
    <name type="scientific">Theileria orientalis strain Shintoku</name>
    <dbReference type="NCBI Taxonomy" id="869250"/>
    <lineage>
        <taxon>Eukaryota</taxon>
        <taxon>Sar</taxon>
        <taxon>Alveolata</taxon>
        <taxon>Apicomplexa</taxon>
        <taxon>Aconoidasida</taxon>
        <taxon>Piroplasmida</taxon>
        <taxon>Theileriidae</taxon>
        <taxon>Theileria</taxon>
    </lineage>
</organism>
<feature type="transmembrane region" description="Helical" evidence="2">
    <location>
        <begin position="859"/>
        <end position="879"/>
    </location>
</feature>
<evidence type="ECO:0000313" key="3">
    <source>
        <dbReference type="EMBL" id="BAM42381.1"/>
    </source>
</evidence>
<feature type="compositionally biased region" description="Basic and acidic residues" evidence="1">
    <location>
        <begin position="240"/>
        <end position="269"/>
    </location>
</feature>
<feature type="compositionally biased region" description="Polar residues" evidence="1">
    <location>
        <begin position="302"/>
        <end position="312"/>
    </location>
</feature>
<keyword evidence="4" id="KW-1185">Reference proteome</keyword>
<reference evidence="3 4" key="1">
    <citation type="journal article" date="2012" name="MBio">
        <title>Comparative genome analysis of three eukaryotic parasites with differing abilities to transform leukocytes reveals key mediators of Theileria-induced leukocyte transformation.</title>
        <authorList>
            <person name="Hayashida K."/>
            <person name="Hara Y."/>
            <person name="Abe T."/>
            <person name="Yamasaki C."/>
            <person name="Toyoda A."/>
            <person name="Kosuge T."/>
            <person name="Suzuki Y."/>
            <person name="Sato Y."/>
            <person name="Kawashima S."/>
            <person name="Katayama T."/>
            <person name="Wakaguri H."/>
            <person name="Inoue N."/>
            <person name="Homma K."/>
            <person name="Tada-Umezaki M."/>
            <person name="Yagi Y."/>
            <person name="Fujii Y."/>
            <person name="Habara T."/>
            <person name="Kanehisa M."/>
            <person name="Watanabe H."/>
            <person name="Ito K."/>
            <person name="Gojobori T."/>
            <person name="Sugawara H."/>
            <person name="Imanishi T."/>
            <person name="Weir W."/>
            <person name="Gardner M."/>
            <person name="Pain A."/>
            <person name="Shiels B."/>
            <person name="Hattori M."/>
            <person name="Nene V."/>
            <person name="Sugimoto C."/>
        </authorList>
    </citation>
    <scope>NUCLEOTIDE SEQUENCE [LARGE SCALE GENOMIC DNA]</scope>
    <source>
        <strain evidence="3 4">Shintoku</strain>
    </source>
</reference>
<evidence type="ECO:0000256" key="1">
    <source>
        <dbReference type="SAM" id="MobiDB-lite"/>
    </source>
</evidence>
<feature type="transmembrane region" description="Helical" evidence="2">
    <location>
        <begin position="536"/>
        <end position="556"/>
    </location>
</feature>
<keyword evidence="2" id="KW-0812">Transmembrane</keyword>
<gene>
    <name evidence="3" type="ORF">TOT_040000748</name>
</gene>
<name>J7MGY0_THEOR</name>
<feature type="transmembrane region" description="Helical" evidence="2">
    <location>
        <begin position="474"/>
        <end position="492"/>
    </location>
</feature>
<feature type="transmembrane region" description="Helical" evidence="2">
    <location>
        <begin position="791"/>
        <end position="807"/>
    </location>
</feature>
<dbReference type="VEuPathDB" id="PiroplasmaDB:TOT_040000748"/>
<proteinExistence type="predicted"/>
<dbReference type="OrthoDB" id="10432207at2759"/>
<dbReference type="GeneID" id="20716791"/>
<feature type="transmembrane region" description="Helical" evidence="2">
    <location>
        <begin position="828"/>
        <end position="847"/>
    </location>
</feature>
<protein>
    <submittedName>
        <fullName evidence="3">Uncharacterized protein</fullName>
    </submittedName>
</protein>
<feature type="transmembrane region" description="Helical" evidence="2">
    <location>
        <begin position="764"/>
        <end position="785"/>
    </location>
</feature>
<feature type="transmembrane region" description="Helical" evidence="2">
    <location>
        <begin position="576"/>
        <end position="594"/>
    </location>
</feature>
<feature type="transmembrane region" description="Helical" evidence="2">
    <location>
        <begin position="447"/>
        <end position="467"/>
    </location>
</feature>
<keyword evidence="2" id="KW-0472">Membrane</keyword>
<keyword evidence="2" id="KW-1133">Transmembrane helix</keyword>
<sequence length="895" mass="101473">MALIQSNIQSFILFSTPYVNGLNSISSKNSGPYNNTTNITFVCPLSNLLKKSPDTEIKNNELLVNFKDYYVYDEGNKLIDRAVLTTSNSDLNKFLICNHFPNKDCKTVFMYLVDSNQKVTVSPETNQYNYGHESNFKEAEPISLNESSLVYDIDIISKNIINKHYDPNSNVYEVELGEELKESKEKPLDKQKDDVLLKLDLTNPNLTYELNGVKINDNLTSLNSLKLNNNNSDGSTTGDNHIDGGARRIVHSRPDVPHVRSDDADRSDSELLGAVDSDNNSVNGGSNSEQNDNRKPRIFNEPQVNTDGDTNAVNKLYKNGNDDDNDEWILTENDEQYEKFVSLDNCPLKVEVIRQSKSPDAINFPVYFNGFKLHTNHYKVIVNSSTTFSIKFNNRTYKLKVSNDPMDKITNTSVAENVGDMDSSIIIYDSSANGSTDNDFGRPEININGWVANLVTMVIRIITLVNIVSNISKFYFESLNYITFLILFYGYLSGNFNNNSTNNSATGSLLSKLAEKISSHLLIYIDNASNLVPVRMFLLLNLVYVINMVAIMGYLAAIVSSNFKPKLGKRLKKIQINILALFIYLLLLMVLVFLKFDRNNEDLYMIGHRFNSFYFSSITLFLTVLIILIIYQLYPRRRMIHSLNNTLFNFIDDSNRGRIYPNSLPINSIYKSSNESSPLNSLKTISGIKRTIGDSAASKSTSPKSADSNSFKFGSLVDFHGTLSTNDSDDRVLDGYQTVQSFTRQSDEPSGNSKRDKVTINDKYRLLYVNSLIMESTIIVIYYMLTKREDGIYLVKFTFWLLVSLYIQRLSRYYDEKKINKYLLIKSLKYMVLAALIRIHVMVQNMFLETGSGVGRGNLGVSIGQLMSIIILVHVNQCINHKSLNRLYKSVFKAK</sequence>